<gene>
    <name evidence="1" type="ORF">glysoja_036709</name>
</gene>
<dbReference type="InterPro" id="IPR021109">
    <property type="entry name" value="Peptidase_aspartic_dom_sf"/>
</dbReference>
<sequence>LPPKFKDRGSVTIPCSIGSVSVGKALIDLGANINLMSLSMCRGMGNLKIEPIRMMLQLADRSITRPVEVVEGVLIKVHQLTFIIDFVIMDIEEDVEIPLILGRPFMVTTKRVVDMRKGNLEMSVEDQKATFNLFEGSKHPSDSKTCFKVEEIE</sequence>
<feature type="non-terminal residue" evidence="1">
    <location>
        <position position="1"/>
    </location>
</feature>
<protein>
    <recommendedName>
        <fullName evidence="2">Aspartic peptidase DDI1-type domain-containing protein</fullName>
    </recommendedName>
</protein>
<dbReference type="EMBL" id="KN670555">
    <property type="protein sequence ID" value="KHN02030.1"/>
    <property type="molecule type" value="Genomic_DNA"/>
</dbReference>
<evidence type="ECO:0008006" key="2">
    <source>
        <dbReference type="Google" id="ProtNLM"/>
    </source>
</evidence>
<dbReference type="AlphaFoldDB" id="A0A0B2NY87"/>
<dbReference type="Proteomes" id="UP000053555">
    <property type="component" value="Unassembled WGS sequence"/>
</dbReference>
<dbReference type="Gene3D" id="2.40.70.10">
    <property type="entry name" value="Acid Proteases"/>
    <property type="match status" value="1"/>
</dbReference>
<feature type="non-terminal residue" evidence="1">
    <location>
        <position position="153"/>
    </location>
</feature>
<accession>A0A0B2NY87</accession>
<dbReference type="PANTHER" id="PTHR33067:SF9">
    <property type="entry name" value="RNA-DIRECTED DNA POLYMERASE"/>
    <property type="match status" value="1"/>
</dbReference>
<dbReference type="CDD" id="cd00303">
    <property type="entry name" value="retropepsin_like"/>
    <property type="match status" value="1"/>
</dbReference>
<name>A0A0B2NY87_GLYSO</name>
<dbReference type="PANTHER" id="PTHR33067">
    <property type="entry name" value="RNA-DIRECTED DNA POLYMERASE-RELATED"/>
    <property type="match status" value="1"/>
</dbReference>
<evidence type="ECO:0000313" key="1">
    <source>
        <dbReference type="EMBL" id="KHN02030.1"/>
    </source>
</evidence>
<proteinExistence type="predicted"/>
<dbReference type="SUPFAM" id="SSF50630">
    <property type="entry name" value="Acid proteases"/>
    <property type="match status" value="1"/>
</dbReference>
<reference evidence="1" key="1">
    <citation type="submission" date="2014-07" db="EMBL/GenBank/DDBJ databases">
        <title>Identification of a novel salt tolerance gene in wild soybean by whole-genome sequencing.</title>
        <authorList>
            <person name="Lam H.-M."/>
            <person name="Qi X."/>
            <person name="Li M.-W."/>
            <person name="Liu X."/>
            <person name="Xie M."/>
            <person name="Ni M."/>
            <person name="Xu X."/>
        </authorList>
    </citation>
    <scope>NUCLEOTIDE SEQUENCE [LARGE SCALE GENOMIC DNA]</scope>
    <source>
        <tissue evidence="1">Root</tissue>
    </source>
</reference>
<organism evidence="1">
    <name type="scientific">Glycine soja</name>
    <name type="common">Wild soybean</name>
    <dbReference type="NCBI Taxonomy" id="3848"/>
    <lineage>
        <taxon>Eukaryota</taxon>
        <taxon>Viridiplantae</taxon>
        <taxon>Streptophyta</taxon>
        <taxon>Embryophyta</taxon>
        <taxon>Tracheophyta</taxon>
        <taxon>Spermatophyta</taxon>
        <taxon>Magnoliopsida</taxon>
        <taxon>eudicotyledons</taxon>
        <taxon>Gunneridae</taxon>
        <taxon>Pentapetalae</taxon>
        <taxon>rosids</taxon>
        <taxon>fabids</taxon>
        <taxon>Fabales</taxon>
        <taxon>Fabaceae</taxon>
        <taxon>Papilionoideae</taxon>
        <taxon>50 kb inversion clade</taxon>
        <taxon>NPAAA clade</taxon>
        <taxon>indigoferoid/millettioid clade</taxon>
        <taxon>Phaseoleae</taxon>
        <taxon>Glycine</taxon>
        <taxon>Glycine subgen. Soja</taxon>
    </lineage>
</organism>